<reference evidence="2" key="1">
    <citation type="journal article" date="2015" name="Nature">
        <title>Complex archaea that bridge the gap between prokaryotes and eukaryotes.</title>
        <authorList>
            <person name="Spang A."/>
            <person name="Saw J.H."/>
            <person name="Jorgensen S.L."/>
            <person name="Zaremba-Niedzwiedzka K."/>
            <person name="Martijn J."/>
            <person name="Lind A.E."/>
            <person name="van Eijk R."/>
            <person name="Schleper C."/>
            <person name="Guy L."/>
            <person name="Ettema T.J."/>
        </authorList>
    </citation>
    <scope>NUCLEOTIDE SEQUENCE</scope>
</reference>
<accession>A0A0F9RZ49</accession>
<feature type="transmembrane region" description="Helical" evidence="1">
    <location>
        <begin position="193"/>
        <end position="211"/>
    </location>
</feature>
<protein>
    <submittedName>
        <fullName evidence="2">Uncharacterized protein</fullName>
    </submittedName>
</protein>
<keyword evidence="1" id="KW-0812">Transmembrane</keyword>
<keyword evidence="1" id="KW-1133">Transmembrane helix</keyword>
<evidence type="ECO:0000313" key="2">
    <source>
        <dbReference type="EMBL" id="KKN60154.1"/>
    </source>
</evidence>
<feature type="transmembrane region" description="Helical" evidence="1">
    <location>
        <begin position="167"/>
        <end position="186"/>
    </location>
</feature>
<feature type="transmembrane region" description="Helical" evidence="1">
    <location>
        <begin position="242"/>
        <end position="259"/>
    </location>
</feature>
<keyword evidence="1" id="KW-0472">Membrane</keyword>
<sequence length="265" mass="30299">MALRTVKVSDNFYSDIQNFRKTLIDKAGLHPNLSIRETMDIAWNMNKLYRFSISEANNYVKKKEVDIYWGNRGRVAKKKSKKNKMNVLINRKRIYPYNMLQNKRGSSFDVLFLSIMVIVLGFVGLVVTNVWNNLYDDNNVVGNIFNSSENSATIGEGINSAIGLQDFIVPTVLFLGIVIIGVLAYSNPIAAPFLIFGLMFTIIIMYFATVFKHAYIDMVDTSAIFTSMIPNFPITDLVLRNLGMYFLFLYLMIVIIQYTRRESVA</sequence>
<organism evidence="2">
    <name type="scientific">marine sediment metagenome</name>
    <dbReference type="NCBI Taxonomy" id="412755"/>
    <lineage>
        <taxon>unclassified sequences</taxon>
        <taxon>metagenomes</taxon>
        <taxon>ecological metagenomes</taxon>
    </lineage>
</organism>
<feature type="transmembrane region" description="Helical" evidence="1">
    <location>
        <begin position="110"/>
        <end position="131"/>
    </location>
</feature>
<dbReference type="EMBL" id="LAZR01000703">
    <property type="protein sequence ID" value="KKN60154.1"/>
    <property type="molecule type" value="Genomic_DNA"/>
</dbReference>
<proteinExistence type="predicted"/>
<dbReference type="AlphaFoldDB" id="A0A0F9RZ49"/>
<evidence type="ECO:0000256" key="1">
    <source>
        <dbReference type="SAM" id="Phobius"/>
    </source>
</evidence>
<name>A0A0F9RZ49_9ZZZZ</name>
<comment type="caution">
    <text evidence="2">The sequence shown here is derived from an EMBL/GenBank/DDBJ whole genome shotgun (WGS) entry which is preliminary data.</text>
</comment>
<gene>
    <name evidence="2" type="ORF">LCGC14_0534450</name>
</gene>